<dbReference type="InterPro" id="IPR014710">
    <property type="entry name" value="RmlC-like_jellyroll"/>
</dbReference>
<dbReference type="InterPro" id="IPR018060">
    <property type="entry name" value="HTH_AraC"/>
</dbReference>
<dbReference type="SUPFAM" id="SSF51182">
    <property type="entry name" value="RmlC-like cupins"/>
    <property type="match status" value="1"/>
</dbReference>
<dbReference type="CDD" id="cd06124">
    <property type="entry name" value="cupin_NimR-like_N"/>
    <property type="match status" value="1"/>
</dbReference>
<feature type="domain" description="HTH araC/xylS-type" evidence="6">
    <location>
        <begin position="175"/>
        <end position="272"/>
    </location>
</feature>
<dbReference type="Gene3D" id="1.10.10.60">
    <property type="entry name" value="Homeodomain-like"/>
    <property type="match status" value="1"/>
</dbReference>
<keyword evidence="4" id="KW-0010">Activator</keyword>
<dbReference type="SUPFAM" id="SSF46689">
    <property type="entry name" value="Homeodomain-like"/>
    <property type="match status" value="1"/>
</dbReference>
<sequence>MPVLTDPQQPIEWLDPDLVPRPVVTFGASGIVMADLDRRNPDRHETHFHRHRKGQLVLLLRGVLTGEVEGSLWMVPPQSAIWVPAGMPHKMATAGTVECYVAFIDGAAAARLPPACCAVSATPLLRELVIRAASLPLLYTEGGMESRLVTLLLDELAAAPTGKLHLPMPADVRLRRIVDAIMAEPAERGTIATWAKRVGLSERTLARLLARETGMSFGQWRRQLHLMLAVKWLSTGTSVQEVADGLGYESAGSFVTMFRKALGTSPGKYAAGERV</sequence>
<evidence type="ECO:0000256" key="2">
    <source>
        <dbReference type="ARBA" id="ARBA00023015"/>
    </source>
</evidence>
<dbReference type="KEGG" id="bgp:BGL_2c20690"/>
<keyword evidence="2" id="KW-0805">Transcription regulation</keyword>
<evidence type="ECO:0000259" key="6">
    <source>
        <dbReference type="PROSITE" id="PS01124"/>
    </source>
</evidence>
<keyword evidence="3" id="KW-0238">DNA-binding</keyword>
<evidence type="ECO:0000256" key="3">
    <source>
        <dbReference type="ARBA" id="ARBA00023125"/>
    </source>
</evidence>
<dbReference type="PANTHER" id="PTHR11019:SF199">
    <property type="entry name" value="HTH-TYPE TRANSCRIPTIONAL REGULATOR NIMR"/>
    <property type="match status" value="1"/>
</dbReference>
<dbReference type="PANTHER" id="PTHR11019">
    <property type="entry name" value="HTH-TYPE TRANSCRIPTIONAL REGULATOR NIMR"/>
    <property type="match status" value="1"/>
</dbReference>
<dbReference type="Pfam" id="PF02311">
    <property type="entry name" value="AraC_binding"/>
    <property type="match status" value="1"/>
</dbReference>
<dbReference type="Gene3D" id="2.60.120.10">
    <property type="entry name" value="Jelly Rolls"/>
    <property type="match status" value="1"/>
</dbReference>
<protein>
    <submittedName>
        <fullName evidence="7">Transcriptional regulator AraC family</fullName>
    </submittedName>
</protein>
<dbReference type="InterPro" id="IPR020449">
    <property type="entry name" value="Tscrpt_reg_AraC-type_HTH"/>
</dbReference>
<reference evidence="8" key="1">
    <citation type="submission" date="2011-03" db="EMBL/GenBank/DDBJ databases">
        <authorList>
            <person name="Voget S."/>
            <person name="Streit W.R."/>
            <person name="Jaeger K.E."/>
            <person name="Daniel R."/>
        </authorList>
    </citation>
    <scope>NUCLEOTIDE SEQUENCE [LARGE SCALE GENOMIC DNA]</scope>
    <source>
        <strain evidence="8">PG1</strain>
    </source>
</reference>
<proteinExistence type="predicted"/>
<dbReference type="PROSITE" id="PS01124">
    <property type="entry name" value="HTH_ARAC_FAMILY_2"/>
    <property type="match status" value="1"/>
</dbReference>
<organism evidence="7 8">
    <name type="scientific">Burkholderia plantarii</name>
    <dbReference type="NCBI Taxonomy" id="41899"/>
    <lineage>
        <taxon>Bacteria</taxon>
        <taxon>Pseudomonadati</taxon>
        <taxon>Pseudomonadota</taxon>
        <taxon>Betaproteobacteria</taxon>
        <taxon>Burkholderiales</taxon>
        <taxon>Burkholderiaceae</taxon>
        <taxon>Burkholderia</taxon>
    </lineage>
</organism>
<evidence type="ECO:0000313" key="7">
    <source>
        <dbReference type="EMBL" id="AJK50133.1"/>
    </source>
</evidence>
<evidence type="ECO:0000256" key="5">
    <source>
        <dbReference type="ARBA" id="ARBA00023163"/>
    </source>
</evidence>
<dbReference type="HOGENOM" id="CLU_000445_87_0_4"/>
<dbReference type="Pfam" id="PF12833">
    <property type="entry name" value="HTH_18"/>
    <property type="match status" value="1"/>
</dbReference>
<evidence type="ECO:0000313" key="8">
    <source>
        <dbReference type="Proteomes" id="UP000031838"/>
    </source>
</evidence>
<evidence type="ECO:0000256" key="1">
    <source>
        <dbReference type="ARBA" id="ARBA00022491"/>
    </source>
</evidence>
<dbReference type="AlphaFoldDB" id="A0A0B6S383"/>
<accession>A0A0B6S383</accession>
<dbReference type="KEGG" id="bpla:bpln_2g20800"/>
<reference evidence="7 8" key="2">
    <citation type="journal article" date="2016" name="Appl. Microbiol. Biotechnol.">
        <title>Mutations improving production and secretion of extracellular lipase by Burkholderia glumae PG1.</title>
        <authorList>
            <person name="Knapp A."/>
            <person name="Voget S."/>
            <person name="Gao R."/>
            <person name="Zaburannyi N."/>
            <person name="Krysciak D."/>
            <person name="Breuer M."/>
            <person name="Hauer B."/>
            <person name="Streit W.R."/>
            <person name="Muller R."/>
            <person name="Daniel R."/>
            <person name="Jaeger K.E."/>
        </authorList>
    </citation>
    <scope>NUCLEOTIDE SEQUENCE [LARGE SCALE GENOMIC DNA]</scope>
    <source>
        <strain evidence="7 8">PG1</strain>
    </source>
</reference>
<dbReference type="SMART" id="SM00342">
    <property type="entry name" value="HTH_ARAC"/>
    <property type="match status" value="1"/>
</dbReference>
<evidence type="ECO:0000256" key="4">
    <source>
        <dbReference type="ARBA" id="ARBA00023159"/>
    </source>
</evidence>
<dbReference type="GO" id="GO:0003700">
    <property type="term" value="F:DNA-binding transcription factor activity"/>
    <property type="evidence" value="ECO:0007669"/>
    <property type="project" value="InterPro"/>
</dbReference>
<dbReference type="Proteomes" id="UP000031838">
    <property type="component" value="Chromosome 2"/>
</dbReference>
<keyword evidence="5" id="KW-0804">Transcription</keyword>
<dbReference type="RefSeq" id="WP_042628444.1">
    <property type="nucleotide sequence ID" value="NZ_CADFDR010000009.1"/>
</dbReference>
<dbReference type="FunFam" id="1.10.10.60:FF:000132">
    <property type="entry name" value="AraC family transcriptional regulator"/>
    <property type="match status" value="1"/>
</dbReference>
<dbReference type="PRINTS" id="PR00032">
    <property type="entry name" value="HTHARAC"/>
</dbReference>
<keyword evidence="1" id="KW-0678">Repressor</keyword>
<dbReference type="GO" id="GO:0043565">
    <property type="term" value="F:sequence-specific DNA binding"/>
    <property type="evidence" value="ECO:0007669"/>
    <property type="project" value="InterPro"/>
</dbReference>
<dbReference type="InterPro" id="IPR009057">
    <property type="entry name" value="Homeodomain-like_sf"/>
</dbReference>
<dbReference type="EMBL" id="CP002581">
    <property type="protein sequence ID" value="AJK50133.1"/>
    <property type="molecule type" value="Genomic_DNA"/>
</dbReference>
<dbReference type="InterPro" id="IPR011051">
    <property type="entry name" value="RmlC_Cupin_sf"/>
</dbReference>
<name>A0A0B6S383_BURPL</name>
<keyword evidence="8" id="KW-1185">Reference proteome</keyword>
<gene>
    <name evidence="7" type="ORF">BGL_2c20690</name>
</gene>
<dbReference type="InterPro" id="IPR003313">
    <property type="entry name" value="AraC-bd"/>
</dbReference>